<evidence type="ECO:0000313" key="3">
    <source>
        <dbReference type="Proteomes" id="UP001153620"/>
    </source>
</evidence>
<feature type="region of interest" description="Disordered" evidence="1">
    <location>
        <begin position="122"/>
        <end position="162"/>
    </location>
</feature>
<organism evidence="2 3">
    <name type="scientific">Chironomus riparius</name>
    <dbReference type="NCBI Taxonomy" id="315576"/>
    <lineage>
        <taxon>Eukaryota</taxon>
        <taxon>Metazoa</taxon>
        <taxon>Ecdysozoa</taxon>
        <taxon>Arthropoda</taxon>
        <taxon>Hexapoda</taxon>
        <taxon>Insecta</taxon>
        <taxon>Pterygota</taxon>
        <taxon>Neoptera</taxon>
        <taxon>Endopterygota</taxon>
        <taxon>Diptera</taxon>
        <taxon>Nematocera</taxon>
        <taxon>Chironomoidea</taxon>
        <taxon>Chironomidae</taxon>
        <taxon>Chironominae</taxon>
        <taxon>Chironomus</taxon>
    </lineage>
</organism>
<dbReference type="EMBL" id="OU895879">
    <property type="protein sequence ID" value="CAG9808733.1"/>
    <property type="molecule type" value="Genomic_DNA"/>
</dbReference>
<protein>
    <submittedName>
        <fullName evidence="2">Uncharacterized protein</fullName>
    </submittedName>
</protein>
<dbReference type="OrthoDB" id="10637711at2759"/>
<reference evidence="2" key="2">
    <citation type="submission" date="2022-10" db="EMBL/GenBank/DDBJ databases">
        <authorList>
            <consortium name="ENA_rothamsted_submissions"/>
            <consortium name="culmorum"/>
            <person name="King R."/>
        </authorList>
    </citation>
    <scope>NUCLEOTIDE SEQUENCE</scope>
</reference>
<name>A0A9N9S0W2_9DIPT</name>
<evidence type="ECO:0000256" key="1">
    <source>
        <dbReference type="SAM" id="MobiDB-lite"/>
    </source>
</evidence>
<keyword evidence="3" id="KW-1185">Reference proteome</keyword>
<feature type="compositionally biased region" description="Polar residues" evidence="1">
    <location>
        <begin position="203"/>
        <end position="213"/>
    </location>
</feature>
<proteinExistence type="predicted"/>
<dbReference type="Proteomes" id="UP001153620">
    <property type="component" value="Chromosome 3"/>
</dbReference>
<sequence>MHYQESIQFYQYKRKKYILQFKIETSSYDRFKHTFKTDKYINIIQWEYILAKVNKVIVGVIKDGDDWLNKKNRFTTDDLIISYELVDKDEGLINYESINYEFDWIVKVTINKASTIQDSFNIQESQKSSSSPKKRFSSSSKESSAPNDEHDENVITGDTDDDDLYIHENKKAKIEDDDDLKLSVLQQSNRYNLKTRKDKGESGKQSSITSWITNRKEKAKPQKSKDSAPSTSKDALAQINKEKLQQMNDFVVRSEQEEQKKLERKNELKDYAILNCFDMQDSQIIQVIANLAYEIHVMFESDSTVLSTGKDAKINPCDITASNILSEKQTMLVLRTIEKLHKIDGEELNDNVLHDAALPRVIIELFKMHHGLKLEEAIERIKTQEEKKILFKEEFNESY</sequence>
<feature type="compositionally biased region" description="Low complexity" evidence="1">
    <location>
        <begin position="125"/>
        <end position="144"/>
    </location>
</feature>
<dbReference type="AlphaFoldDB" id="A0A9N9S0W2"/>
<feature type="region of interest" description="Disordered" evidence="1">
    <location>
        <begin position="193"/>
        <end position="234"/>
    </location>
</feature>
<feature type="compositionally biased region" description="Basic and acidic residues" evidence="1">
    <location>
        <begin position="214"/>
        <end position="226"/>
    </location>
</feature>
<reference evidence="2" key="1">
    <citation type="submission" date="2022-01" db="EMBL/GenBank/DDBJ databases">
        <authorList>
            <person name="King R."/>
        </authorList>
    </citation>
    <scope>NUCLEOTIDE SEQUENCE</scope>
</reference>
<evidence type="ECO:0000313" key="2">
    <source>
        <dbReference type="EMBL" id="CAG9808733.1"/>
    </source>
</evidence>
<accession>A0A9N9S0W2</accession>
<gene>
    <name evidence="2" type="ORF">CHIRRI_LOCUS11569</name>
</gene>